<proteinExistence type="predicted"/>
<protein>
    <submittedName>
        <fullName evidence="2">Uncharacterized protein</fullName>
    </submittedName>
</protein>
<keyword evidence="1" id="KW-0472">Membrane</keyword>
<dbReference type="KEGG" id="vzi:G5S32_12420"/>
<feature type="transmembrane region" description="Helical" evidence="1">
    <location>
        <begin position="6"/>
        <end position="25"/>
    </location>
</feature>
<dbReference type="Proteomes" id="UP000503003">
    <property type="component" value="Chromosome 1"/>
</dbReference>
<evidence type="ECO:0000313" key="3">
    <source>
        <dbReference type="Proteomes" id="UP000503003"/>
    </source>
</evidence>
<dbReference type="RefSeq" id="WP_165312294.1">
    <property type="nucleotide sequence ID" value="NZ_CP049331.1"/>
</dbReference>
<dbReference type="EMBL" id="CP049331">
    <property type="protein sequence ID" value="QIH42739.1"/>
    <property type="molecule type" value="Genomic_DNA"/>
</dbReference>
<name>A0A6G7CKV9_9VIBR</name>
<gene>
    <name evidence="2" type="ORF">G5S32_12420</name>
</gene>
<sequence>MKDWLFKFVLVIGIFAAGYIVPSLLQFDKKMQFTQHEDNYERVDCKLVDNQCSVQDYKLEIVKGSFSTMEQTIFKLTKNNHEVSSDILITSDDKIFGTIVSQRNEDAPTHHKVLIPYCGNPVMQIIIIDSNTQKGLVIDNLTQRSDT</sequence>
<keyword evidence="1" id="KW-1133">Transmembrane helix</keyword>
<evidence type="ECO:0000256" key="1">
    <source>
        <dbReference type="SAM" id="Phobius"/>
    </source>
</evidence>
<accession>A0A6G7CKV9</accession>
<reference evidence="2 3" key="1">
    <citation type="submission" date="2020-02" db="EMBL/GenBank/DDBJ databases">
        <title>A complete genome of a marine bacterium Vibrio sp. ZWAL4003 isolated from the mangrove sediment with the ability to degrade polysaccharides.</title>
        <authorList>
            <person name="Wu J."/>
            <person name="Qu W."/>
            <person name="Zeng R."/>
        </authorList>
    </citation>
    <scope>NUCLEOTIDE SEQUENCE [LARGE SCALE GENOMIC DNA]</scope>
    <source>
        <strain evidence="2 3">ZWAL4003</strain>
    </source>
</reference>
<dbReference type="AlphaFoldDB" id="A0A6G7CKV9"/>
<evidence type="ECO:0000313" key="2">
    <source>
        <dbReference type="EMBL" id="QIH42739.1"/>
    </source>
</evidence>
<keyword evidence="3" id="KW-1185">Reference proteome</keyword>
<keyword evidence="1" id="KW-0812">Transmembrane</keyword>
<organism evidence="2 3">
    <name type="scientific">Vibrio ziniensis</name>
    <dbReference type="NCBI Taxonomy" id="2711221"/>
    <lineage>
        <taxon>Bacteria</taxon>
        <taxon>Pseudomonadati</taxon>
        <taxon>Pseudomonadota</taxon>
        <taxon>Gammaproteobacteria</taxon>
        <taxon>Vibrionales</taxon>
        <taxon>Vibrionaceae</taxon>
        <taxon>Vibrio</taxon>
    </lineage>
</organism>